<dbReference type="InterPro" id="IPR027417">
    <property type="entry name" value="P-loop_NTPase"/>
</dbReference>
<evidence type="ECO:0000313" key="11">
    <source>
        <dbReference type="EMBL" id="KAK3282388.1"/>
    </source>
</evidence>
<keyword evidence="12" id="KW-1185">Reference proteome</keyword>
<organism evidence="11 12">
    <name type="scientific">Cymbomonas tetramitiformis</name>
    <dbReference type="NCBI Taxonomy" id="36881"/>
    <lineage>
        <taxon>Eukaryota</taxon>
        <taxon>Viridiplantae</taxon>
        <taxon>Chlorophyta</taxon>
        <taxon>Pyramimonadophyceae</taxon>
        <taxon>Pyramimonadales</taxon>
        <taxon>Pyramimonadaceae</taxon>
        <taxon>Cymbomonas</taxon>
    </lineage>
</organism>
<evidence type="ECO:0000256" key="3">
    <source>
        <dbReference type="ARBA" id="ARBA00022801"/>
    </source>
</evidence>
<dbReference type="GO" id="GO:0006281">
    <property type="term" value="P:DNA repair"/>
    <property type="evidence" value="ECO:0007669"/>
    <property type="project" value="UniProtKB-KW"/>
</dbReference>
<evidence type="ECO:0000313" key="12">
    <source>
        <dbReference type="Proteomes" id="UP001190700"/>
    </source>
</evidence>
<dbReference type="InterPro" id="IPR011545">
    <property type="entry name" value="DEAD/DEAH_box_helicase_dom"/>
</dbReference>
<accession>A0AAE0GQL4</accession>
<dbReference type="GO" id="GO:0016787">
    <property type="term" value="F:hydrolase activity"/>
    <property type="evidence" value="ECO:0007669"/>
    <property type="project" value="UniProtKB-KW"/>
</dbReference>
<dbReference type="GO" id="GO:0003678">
    <property type="term" value="F:DNA helicase activity"/>
    <property type="evidence" value="ECO:0007669"/>
    <property type="project" value="TreeGrafter"/>
</dbReference>
<dbReference type="InterPro" id="IPR036101">
    <property type="entry name" value="CarD-like/TRCF_RID_sf"/>
</dbReference>
<feature type="region of interest" description="Disordered" evidence="8">
    <location>
        <begin position="1"/>
        <end position="67"/>
    </location>
</feature>
<dbReference type="Pfam" id="PF00270">
    <property type="entry name" value="DEAD"/>
    <property type="match status" value="1"/>
</dbReference>
<keyword evidence="4" id="KW-0347">Helicase</keyword>
<name>A0AAE0GQL4_9CHLO</name>
<dbReference type="Pfam" id="PF00271">
    <property type="entry name" value="Helicase_C"/>
    <property type="match status" value="1"/>
</dbReference>
<evidence type="ECO:0000259" key="10">
    <source>
        <dbReference type="PROSITE" id="PS51194"/>
    </source>
</evidence>
<comment type="caution">
    <text evidence="11">The sequence shown here is derived from an EMBL/GenBank/DDBJ whole genome shotgun (WGS) entry which is preliminary data.</text>
</comment>
<dbReference type="PANTHER" id="PTHR47964">
    <property type="entry name" value="ATP-DEPENDENT DNA HELICASE HOMOLOG RECG, CHLOROPLASTIC"/>
    <property type="match status" value="1"/>
</dbReference>
<dbReference type="EMBL" id="LGRX02003346">
    <property type="protein sequence ID" value="KAK3282389.1"/>
    <property type="molecule type" value="Genomic_DNA"/>
</dbReference>
<dbReference type="InterPro" id="IPR003711">
    <property type="entry name" value="CarD-like/TRCF_RID"/>
</dbReference>
<dbReference type="InterPro" id="IPR001650">
    <property type="entry name" value="Helicase_C-like"/>
</dbReference>
<evidence type="ECO:0000259" key="9">
    <source>
        <dbReference type="PROSITE" id="PS51192"/>
    </source>
</evidence>
<dbReference type="SUPFAM" id="SSF52540">
    <property type="entry name" value="P-loop containing nucleoside triphosphate hydrolases"/>
    <property type="match status" value="1"/>
</dbReference>
<dbReference type="AlphaFoldDB" id="A0AAE0GQL4"/>
<dbReference type="InterPro" id="IPR014001">
    <property type="entry name" value="Helicase_ATP-bd"/>
</dbReference>
<evidence type="ECO:0000256" key="4">
    <source>
        <dbReference type="ARBA" id="ARBA00022806"/>
    </source>
</evidence>
<proteinExistence type="predicted"/>
<dbReference type="Gene3D" id="2.40.10.170">
    <property type="match status" value="1"/>
</dbReference>
<feature type="compositionally biased region" description="Basic residues" evidence="8">
    <location>
        <begin position="33"/>
        <end position="42"/>
    </location>
</feature>
<evidence type="ECO:0000256" key="2">
    <source>
        <dbReference type="ARBA" id="ARBA00022763"/>
    </source>
</evidence>
<dbReference type="Gene3D" id="3.40.50.300">
    <property type="entry name" value="P-loop containing nucleotide triphosphate hydrolases"/>
    <property type="match status" value="2"/>
</dbReference>
<dbReference type="PANTHER" id="PTHR47964:SF1">
    <property type="entry name" value="ATP-DEPENDENT DNA HELICASE HOMOLOG RECG, CHLOROPLASTIC"/>
    <property type="match status" value="1"/>
</dbReference>
<evidence type="ECO:0000256" key="6">
    <source>
        <dbReference type="ARBA" id="ARBA00023125"/>
    </source>
</evidence>
<dbReference type="PROSITE" id="PS51192">
    <property type="entry name" value="HELICASE_ATP_BIND_1"/>
    <property type="match status" value="1"/>
</dbReference>
<keyword evidence="2" id="KW-0227">DNA damage</keyword>
<evidence type="ECO:0000256" key="7">
    <source>
        <dbReference type="ARBA" id="ARBA00023204"/>
    </source>
</evidence>
<reference evidence="11 12" key="1">
    <citation type="journal article" date="2015" name="Genome Biol. Evol.">
        <title>Comparative Genomics of a Bacterivorous Green Alga Reveals Evolutionary Causalities and Consequences of Phago-Mixotrophic Mode of Nutrition.</title>
        <authorList>
            <person name="Burns J.A."/>
            <person name="Paasch A."/>
            <person name="Narechania A."/>
            <person name="Kim E."/>
        </authorList>
    </citation>
    <scope>NUCLEOTIDE SEQUENCE [LARGE SCALE GENOMIC DNA]</scope>
    <source>
        <strain evidence="11">PLY_AMNH</strain>
    </source>
</reference>
<protein>
    <submittedName>
        <fullName evidence="11">Uncharacterized protein</fullName>
    </submittedName>
</protein>
<dbReference type="Pfam" id="PF02559">
    <property type="entry name" value="CarD_TRCF_RID"/>
    <property type="match status" value="1"/>
</dbReference>
<evidence type="ECO:0000256" key="5">
    <source>
        <dbReference type="ARBA" id="ARBA00022840"/>
    </source>
</evidence>
<dbReference type="InterPro" id="IPR047112">
    <property type="entry name" value="RecG/Mfd"/>
</dbReference>
<dbReference type="EMBL" id="LGRX02003346">
    <property type="protein sequence ID" value="KAK3282388.1"/>
    <property type="molecule type" value="Genomic_DNA"/>
</dbReference>
<keyword evidence="1" id="KW-0547">Nucleotide-binding</keyword>
<dbReference type="SMART" id="SM01058">
    <property type="entry name" value="CarD_TRCF"/>
    <property type="match status" value="1"/>
</dbReference>
<keyword evidence="5" id="KW-0067">ATP-binding</keyword>
<dbReference type="SMART" id="SM00490">
    <property type="entry name" value="HELICc"/>
    <property type="match status" value="1"/>
</dbReference>
<keyword evidence="6" id="KW-0238">DNA-binding</keyword>
<reference evidence="11" key="2">
    <citation type="submission" date="2023-06" db="EMBL/GenBank/DDBJ databases">
        <title>Long-read-based genome assembly of the green algal bacterivore Cymbomonas tetramitiformis.</title>
        <authorList>
            <person name="Gyaltshen Y."/>
            <person name="Rozenberg A."/>
            <person name="Paasch A."/>
            <person name="Burns J.A."/>
            <person name="Warring S."/>
            <person name="Larson R."/>
            <person name="Maurer-Alcala X."/>
            <person name="Dacks J."/>
            <person name="Kim E."/>
        </authorList>
    </citation>
    <scope>NUCLEOTIDE SEQUENCE</scope>
    <source>
        <strain evidence="11">PLY_AMNH</strain>
    </source>
</reference>
<dbReference type="SMART" id="SM00487">
    <property type="entry name" value="DEXDc"/>
    <property type="match status" value="1"/>
</dbReference>
<keyword evidence="3" id="KW-0378">Hydrolase</keyword>
<dbReference type="SUPFAM" id="SSF141259">
    <property type="entry name" value="CarD-like"/>
    <property type="match status" value="1"/>
</dbReference>
<sequence length="858" mass="94638">MPPSAVLSAEARRLARRQISGDSAGSSTTTVPRTRRTRRQRGASRLQHEEEDDPPPVAAPRNKPPAASLLKGRTEEEIHMEAYADHVDKARSTGDALSTEATMELLRAKFSSRRASGIRKVQEKYHELASELQAEGAQLVTTTTSGAEEASAREMRQMTTSVDPSRLVPGEFVVHKKYGVGKFLGIKSLPNPGGEGTVDYMFLQYADEIAKLKASQAHRLLYRYRAQGAGGTAKGRGRTPRGPKLSTLRDTRVWEKRCNKGRKSVRGLVLNVMDTYIKRIQQTRPAYPKVAAEVHAAFEDLFPYTLTPDQQSTIVEIENDLLSDTPMDRLVIGDVGFGKTEVALRAIWQVVSSGCQVFVLCPTTLLAKQHTSTLADRMGPFGIKVDMLSRFSSAPSRRSVLAGIASGEVHVVVGTQALLSAEVDCKHLSWVGGLQAPEEHRFGVKQKETIMSLKTNVDVLTMSATPIPRTMHMAVAGFRDTSLLTTPPPERRPIKTELSPFSRDLLRDVVQRELDRDGQVFYVVPRVKQIPQVLEELQELLPDISVMEVHGKVGAKQQERIMDAFAEGKCNVLVATTIVEAGLDLPRANTIIIQDVHMFGLATLYQLRGRVGRSDTDAHALLMWPESSAISGEAQERILAIQDCCNLGDGFKLAERDMAIRGVGTIFGVKQSGDIDTVGIDLYLEMLHEELQKVETQALPHVSLPEVQLKCPAEDLPVLTKPQELEELTLRITEAGKQGTEGLTALLTELEEKHGGVCPPHALGMIRNEGIRQLGSELGIHLVEIRNKDVLFHSEMSEDAFEMITEALPTNIRSGLVYHPGVIQGHVRPDLPSTQYAEHAFYVLSLLRANLPTFVKYM</sequence>
<dbReference type="Proteomes" id="UP001190700">
    <property type="component" value="Unassembled WGS sequence"/>
</dbReference>
<dbReference type="GO" id="GO:0005524">
    <property type="term" value="F:ATP binding"/>
    <property type="evidence" value="ECO:0007669"/>
    <property type="project" value="UniProtKB-KW"/>
</dbReference>
<feature type="domain" description="Helicase C-terminal" evidence="10">
    <location>
        <begin position="505"/>
        <end position="659"/>
    </location>
</feature>
<gene>
    <name evidence="11" type="ORF">CYMTET_9869</name>
</gene>
<feature type="domain" description="Helicase ATP-binding" evidence="9">
    <location>
        <begin position="320"/>
        <end position="484"/>
    </location>
</feature>
<evidence type="ECO:0000256" key="1">
    <source>
        <dbReference type="ARBA" id="ARBA00022741"/>
    </source>
</evidence>
<dbReference type="PROSITE" id="PS51194">
    <property type="entry name" value="HELICASE_CTER"/>
    <property type="match status" value="1"/>
</dbReference>
<evidence type="ECO:0000256" key="8">
    <source>
        <dbReference type="SAM" id="MobiDB-lite"/>
    </source>
</evidence>
<keyword evidence="7" id="KW-0234">DNA repair</keyword>
<dbReference type="GO" id="GO:0003677">
    <property type="term" value="F:DNA binding"/>
    <property type="evidence" value="ECO:0007669"/>
    <property type="project" value="UniProtKB-KW"/>
</dbReference>